<dbReference type="EMBL" id="MZGU01000004">
    <property type="protein sequence ID" value="PWB85946.1"/>
    <property type="molecule type" value="Genomic_DNA"/>
</dbReference>
<dbReference type="InterPro" id="IPR013783">
    <property type="entry name" value="Ig-like_fold"/>
</dbReference>
<keyword evidence="4" id="KW-0964">Secreted</keyword>
<evidence type="ECO:0000259" key="9">
    <source>
        <dbReference type="Pfam" id="PF01345"/>
    </source>
</evidence>
<dbReference type="InterPro" id="IPR006626">
    <property type="entry name" value="PbH1"/>
</dbReference>
<dbReference type="PANTHER" id="PTHR34819:SF3">
    <property type="entry name" value="CELL SURFACE PROTEIN"/>
    <property type="match status" value="1"/>
</dbReference>
<evidence type="ECO:0000256" key="7">
    <source>
        <dbReference type="ARBA" id="ARBA00023237"/>
    </source>
</evidence>
<evidence type="ECO:0000256" key="2">
    <source>
        <dbReference type="ARBA" id="ARBA00004442"/>
    </source>
</evidence>
<dbReference type="Gene3D" id="2.60.40.10">
    <property type="entry name" value="Immunoglobulins"/>
    <property type="match status" value="1"/>
</dbReference>
<feature type="domain" description="DUF11" evidence="9">
    <location>
        <begin position="642"/>
        <end position="753"/>
    </location>
</feature>
<accession>A0A2U1S746</accession>
<keyword evidence="11" id="KW-1185">Reference proteome</keyword>
<gene>
    <name evidence="10" type="primary">omcB_1</name>
    <name evidence="10" type="ORF">MBBWO_07980</name>
</gene>
<evidence type="ECO:0000313" key="10">
    <source>
        <dbReference type="EMBL" id="PWB85946.1"/>
    </source>
</evidence>
<dbReference type="InterPro" id="IPR003368">
    <property type="entry name" value="POMP_repeat"/>
</dbReference>
<dbReference type="InterPro" id="IPR012334">
    <property type="entry name" value="Pectin_lyas_fold"/>
</dbReference>
<dbReference type="InterPro" id="IPR011050">
    <property type="entry name" value="Pectin_lyase_fold/virulence"/>
</dbReference>
<comment type="subcellular location">
    <subcellularLocation>
        <location evidence="1">Cell envelope</location>
    </subcellularLocation>
    <subcellularLocation>
        <location evidence="2">Cell outer membrane</location>
    </subcellularLocation>
    <subcellularLocation>
        <location evidence="3">Secreted</location>
    </subcellularLocation>
</comment>
<dbReference type="NCBIfam" id="TIGR01451">
    <property type="entry name" value="B_ant_repeat"/>
    <property type="match status" value="6"/>
</dbReference>
<sequence length="1413" mass="153626">MFKFSKKVRNRYFINILFFTFLVLLASGFMPHVNAEELENNVTDNIDLSVEDNEVNSLMNSIVPNGNSFKDIQDAINRANDGDTVILNQKEYFGSGEQIYLNKQVNIHGDYNGQMPVLNALNLNGVLFIQEGGSNLKIDNCKFINGNNTLVGGAILIQGTNVTIDNCYFEANEARGGGAIYTEYPGSVYLGHGDYLKVYNSYFYRNNAHIAAGAVGIYGNNTEIKNCVFEENFVDNKYKERAGVYGGAIQIGMDEYYIVSSCVNCTFINNKATSPFKEYYSHGGACCVRDGITFDGCYFVGNLADQGGALTYHSAGNVLNCYFENNTASSLYGGALSTGFNIDNMILNINNCEFRGNTAPIGGAVHLIGEEVTLDSCEFYENVAASNGGAIFIEARSTFIKNSLIENNLANVNGGGVYIDSDSTTVSDNKFIGNEAIPSASKLNDGLGGAIFINGTNADIRNNIFNYNIARNGSAIYIGKLANEIKITGNNMSNNQAWVYLLPVYLSRDVIFTGESIRISSVIYGGNNIAEAFNFNVSNAIYNNADSSTIFINGVNPVNGANMDFLYQDSREHLIEIGIKVVYEDGAVITDFVDYSDIHGEISVDLSGLKAGKYTVYTIHNEDNFYKEIMNSTTFTVLPQNDLNVSKNSDLPQYEYKDVIKWTLTVNNSGPDVATNVMVTDVLPEGLIWISDNSNGAYNPETGVWTIGELGVGESITLTIISVANKTGNFTNVANVSGDEYDFNESNNEDNESVFVNPSADLEIIKEVSNANPNFGDKIIWTLTVINNGPDAANNVKVKDVLPKGLIFVSADGFGDYDPLTGLWNIGKLNVGQTVTLKILILVNKTGSIVNVAVVSGNESDNNESNNEDNKTINVNPSADLEVIKTVNTTNPNYGDEILWTLTVINNGPDSASNVKVIDVLPDEILWISDDGEGSYNDNIWNIGELAVGESVSLLIRTLVNGTGYIINIAEVSGNEYDCNLTNNKNNESINVSNAADLQIDKKVDNKNPLLGDIVKWEITAFNNGPNIATGVLVYDKLPSSLTFLSASSEDYNPHNGCWNVGTLIPGESRSIEIICKVNGLGELLNKVQIVGREYDYDLSNNNDSESVISDKLVDLVVNKEVNNINPNYHEYIKWTITVSNKGPNDATGVTVNDILPEGIIYISDNGEGRFSGNTWDVGNLISGDVKSLDIICYVNKTGHFVNVVIASGNEDDSNETNNQDSQEINVKPAADLSITKESSKLNYNVGDMVDFIVTIKNNGPDAANNIVVKDIADSLLDIVSYSSDKGSFSDDGKTWFINFLDNGDVATLKYKAIGKSAGSAGNKVNIISDVFDPNLNNNDDYIIINLIENAVNLNKLINNNSVDSNIVKTAFASQSNSNGDVLMKVTGSPIGSLYVLTLVFISFLGISNLKRK</sequence>
<dbReference type="Pfam" id="PF01345">
    <property type="entry name" value="DUF11"/>
    <property type="match status" value="6"/>
</dbReference>
<keyword evidence="8" id="KW-1133">Transmembrane helix</keyword>
<feature type="transmembrane region" description="Helical" evidence="8">
    <location>
        <begin position="1392"/>
        <end position="1410"/>
    </location>
</feature>
<dbReference type="SUPFAM" id="SSF51126">
    <property type="entry name" value="Pectin lyase-like"/>
    <property type="match status" value="2"/>
</dbReference>
<comment type="caution">
    <text evidence="10">The sequence shown here is derived from an EMBL/GenBank/DDBJ whole genome shotgun (WGS) entry which is preliminary data.</text>
</comment>
<organism evidence="10 11">
    <name type="scientific">Methanobrevibacter woesei</name>
    <dbReference type="NCBI Taxonomy" id="190976"/>
    <lineage>
        <taxon>Archaea</taxon>
        <taxon>Methanobacteriati</taxon>
        <taxon>Methanobacteriota</taxon>
        <taxon>Methanomada group</taxon>
        <taxon>Methanobacteria</taxon>
        <taxon>Methanobacteriales</taxon>
        <taxon>Methanobacteriaceae</taxon>
        <taxon>Methanobrevibacter</taxon>
    </lineage>
</organism>
<dbReference type="Proteomes" id="UP000245577">
    <property type="component" value="Unassembled WGS sequence"/>
</dbReference>
<keyword evidence="6 8" id="KW-0472">Membrane</keyword>
<feature type="domain" description="DUF11" evidence="9">
    <location>
        <begin position="997"/>
        <end position="1107"/>
    </location>
</feature>
<keyword evidence="5" id="KW-0732">Signal</keyword>
<dbReference type="InterPro" id="IPR047589">
    <property type="entry name" value="DUF11_rpt"/>
</dbReference>
<proteinExistence type="predicted"/>
<dbReference type="GO" id="GO:0005576">
    <property type="term" value="C:extracellular region"/>
    <property type="evidence" value="ECO:0007669"/>
    <property type="project" value="UniProtKB-SubCell"/>
</dbReference>
<evidence type="ECO:0000256" key="6">
    <source>
        <dbReference type="ARBA" id="ARBA00023136"/>
    </source>
</evidence>
<dbReference type="Gene3D" id="2.160.20.10">
    <property type="entry name" value="Single-stranded right-handed beta-helix, Pectin lyase-like"/>
    <property type="match status" value="1"/>
</dbReference>
<keyword evidence="8" id="KW-0812">Transmembrane</keyword>
<feature type="domain" description="DUF11" evidence="9">
    <location>
        <begin position="880"/>
        <end position="988"/>
    </location>
</feature>
<dbReference type="InterPro" id="IPR051172">
    <property type="entry name" value="Chlamydia_OmcB"/>
</dbReference>
<keyword evidence="7" id="KW-0998">Cell outer membrane</keyword>
<dbReference type="PANTHER" id="PTHR34819">
    <property type="entry name" value="LARGE CYSTEINE-RICH PERIPLASMIC PROTEIN OMCB"/>
    <property type="match status" value="1"/>
</dbReference>
<dbReference type="Pfam" id="PF02415">
    <property type="entry name" value="Chlam_PMP"/>
    <property type="match status" value="1"/>
</dbReference>
<dbReference type="SMART" id="SM00710">
    <property type="entry name" value="PbH1"/>
    <property type="match status" value="9"/>
</dbReference>
<dbReference type="Gene3D" id="2.60.40.3080">
    <property type="match status" value="5"/>
</dbReference>
<dbReference type="InterPro" id="IPR001434">
    <property type="entry name" value="OmcB-like_DUF11"/>
</dbReference>
<protein>
    <submittedName>
        <fullName evidence="10">Large cysteine-rich periplasmic protein omcB</fullName>
    </submittedName>
</protein>
<evidence type="ECO:0000256" key="5">
    <source>
        <dbReference type="ARBA" id="ARBA00022729"/>
    </source>
</evidence>
<name>A0A2U1S746_9EURY</name>
<evidence type="ECO:0000256" key="4">
    <source>
        <dbReference type="ARBA" id="ARBA00022525"/>
    </source>
</evidence>
<evidence type="ECO:0000313" key="11">
    <source>
        <dbReference type="Proteomes" id="UP000245577"/>
    </source>
</evidence>
<feature type="domain" description="DUF11" evidence="9">
    <location>
        <begin position="1115"/>
        <end position="1224"/>
    </location>
</feature>
<evidence type="ECO:0000256" key="8">
    <source>
        <dbReference type="SAM" id="Phobius"/>
    </source>
</evidence>
<dbReference type="RefSeq" id="WP_116669591.1">
    <property type="nucleotide sequence ID" value="NZ_MZGU01000004.1"/>
</dbReference>
<feature type="domain" description="DUF11" evidence="9">
    <location>
        <begin position="1232"/>
        <end position="1341"/>
    </location>
</feature>
<reference evidence="10 11" key="1">
    <citation type="submission" date="2017-03" db="EMBL/GenBank/DDBJ databases">
        <title>Genome sequence of Methanobrevibacter wosei.</title>
        <authorList>
            <person name="Poehlein A."/>
            <person name="Seedorf H."/>
            <person name="Daniel R."/>
        </authorList>
    </citation>
    <scope>NUCLEOTIDE SEQUENCE [LARGE SCALE GENOMIC DNA]</scope>
    <source>
        <strain evidence="10 11">DSM 11979</strain>
    </source>
</reference>
<evidence type="ECO:0000256" key="1">
    <source>
        <dbReference type="ARBA" id="ARBA00004196"/>
    </source>
</evidence>
<feature type="domain" description="DUF11" evidence="9">
    <location>
        <begin position="761"/>
        <end position="873"/>
    </location>
</feature>
<dbReference type="OrthoDB" id="76596at2157"/>
<evidence type="ECO:0000256" key="3">
    <source>
        <dbReference type="ARBA" id="ARBA00004613"/>
    </source>
</evidence>